<evidence type="ECO:0000259" key="3">
    <source>
        <dbReference type="PROSITE" id="PS50208"/>
    </source>
</evidence>
<feature type="domain" description="Caspase family p20" evidence="3">
    <location>
        <begin position="43"/>
        <end position="173"/>
    </location>
</feature>
<organism evidence="4 5">
    <name type="scientific">Bradyrhizobium lablabi</name>
    <dbReference type="NCBI Taxonomy" id="722472"/>
    <lineage>
        <taxon>Bacteria</taxon>
        <taxon>Pseudomonadati</taxon>
        <taxon>Pseudomonadota</taxon>
        <taxon>Alphaproteobacteria</taxon>
        <taxon>Hyphomicrobiales</taxon>
        <taxon>Nitrobacteraceae</taxon>
        <taxon>Bradyrhizobium</taxon>
    </lineage>
</organism>
<accession>A0A1H4U462</accession>
<name>A0A1H4U462_9BRAD</name>
<gene>
    <name evidence="4" type="ORF">SAMN05444171_1908</name>
</gene>
<reference evidence="4 5" key="1">
    <citation type="submission" date="2016-10" db="EMBL/GenBank/DDBJ databases">
        <authorList>
            <person name="de Groot N.N."/>
        </authorList>
    </citation>
    <scope>NUCLEOTIDE SEQUENCE [LARGE SCALE GENOMIC DNA]</scope>
    <source>
        <strain evidence="4 5">GAS522</strain>
    </source>
</reference>
<dbReference type="Proteomes" id="UP000183208">
    <property type="component" value="Unassembled WGS sequence"/>
</dbReference>
<sequence>MVQQTADLLMRTFRSIISAKRALGIAGLSAILIFCGLHPAHAERRVALVIGNSAYQNVAKLSNPANDSAAMAATFKEAGFDVVELKRDLKTSEMRRALRDFSDAARDSDVAIVFYAGHGIEIDGANYLIPTDAVLERDIDAFDEAIPLDRLLAVIEPARKLRLVILDACRDNPFVKSMKRTIASRAIGRGLAQVEPGSANTLIAFAAKAGSTASDGDGKNSPFTAALVKYLPKPGLDLRKAFGFARDEVLKSTGNRQEPFIYGSLGGEDFPLVAAVPVPAASNPGQAMRRDYELAERVATLEAWDLFIATYHDGFYAKLAQAQRNKLEAEQSRLAAIEKARLAEEERARLAAEGAKATTQAKAAADAKAAAKSAEEARAAAEKKTALEEARIAEVERAQAKAAEEARVAADKKQQNEAAKAAEVERSRLAQQTRLAEDARIAAENAKAVADAKAVRERLALERAKALAEVQVAEAARSKAEAEAKAEEDARVTAAKARAAEQAKAAEAERIRLAALAPAGAAAEDGKARGSSEDITRSLVSELRRVGCGSTAATDDWNVAAQKALAQYNKHAGTQFDVKVASLDALQSVRERPAGICPLVCEHGFEASGGKCVKIVCGKGYELSEDNACERVVRQKKEKPAPAAAAPKPRAAPAPEARQPEPARSRTAGGSMEARIAQCQLRAGGREGGGARNANRSFQRLDACLRGQ</sequence>
<dbReference type="AlphaFoldDB" id="A0A1H4U462"/>
<dbReference type="InterPro" id="IPR011600">
    <property type="entry name" value="Pept_C14_caspase"/>
</dbReference>
<dbReference type="EMBL" id="FNTI01000001">
    <property type="protein sequence ID" value="SEC63499.1"/>
    <property type="molecule type" value="Genomic_DNA"/>
</dbReference>
<evidence type="ECO:0000256" key="2">
    <source>
        <dbReference type="SAM" id="MobiDB-lite"/>
    </source>
</evidence>
<keyword evidence="1" id="KW-0175">Coiled coil</keyword>
<feature type="region of interest" description="Disordered" evidence="2">
    <location>
        <begin position="634"/>
        <end position="695"/>
    </location>
</feature>
<dbReference type="Pfam" id="PF00656">
    <property type="entry name" value="Peptidase_C14"/>
    <property type="match status" value="1"/>
</dbReference>
<feature type="coiled-coil region" evidence="1">
    <location>
        <begin position="456"/>
        <end position="490"/>
    </location>
</feature>
<evidence type="ECO:0000256" key="1">
    <source>
        <dbReference type="SAM" id="Coils"/>
    </source>
</evidence>
<evidence type="ECO:0000313" key="4">
    <source>
        <dbReference type="EMBL" id="SEC63499.1"/>
    </source>
</evidence>
<feature type="coiled-coil region" evidence="1">
    <location>
        <begin position="319"/>
        <end position="432"/>
    </location>
</feature>
<dbReference type="SUPFAM" id="SSF52129">
    <property type="entry name" value="Caspase-like"/>
    <property type="match status" value="1"/>
</dbReference>
<dbReference type="InterPro" id="IPR001309">
    <property type="entry name" value="Pept_C14_p20"/>
</dbReference>
<dbReference type="GO" id="GO:0006508">
    <property type="term" value="P:proteolysis"/>
    <property type="evidence" value="ECO:0007669"/>
    <property type="project" value="InterPro"/>
</dbReference>
<dbReference type="PANTHER" id="PTHR22576">
    <property type="entry name" value="MUCOSA ASSOCIATED LYMPHOID TISSUE LYMPHOMA TRANSLOCATION PROTEIN 1/PARACASPASE"/>
    <property type="match status" value="1"/>
</dbReference>
<dbReference type="PANTHER" id="PTHR22576:SF37">
    <property type="entry name" value="MUCOSA-ASSOCIATED LYMPHOID TISSUE LYMPHOMA TRANSLOCATION PROTEIN 1"/>
    <property type="match status" value="1"/>
</dbReference>
<dbReference type="InterPro" id="IPR029030">
    <property type="entry name" value="Caspase-like_dom_sf"/>
</dbReference>
<protein>
    <submittedName>
        <fullName evidence="4">Uncharacterized protein, contains caspase domain</fullName>
    </submittedName>
</protein>
<dbReference type="Gene3D" id="3.40.50.1460">
    <property type="match status" value="1"/>
</dbReference>
<proteinExistence type="predicted"/>
<dbReference type="GO" id="GO:0004197">
    <property type="term" value="F:cysteine-type endopeptidase activity"/>
    <property type="evidence" value="ECO:0007669"/>
    <property type="project" value="InterPro"/>
</dbReference>
<evidence type="ECO:0000313" key="5">
    <source>
        <dbReference type="Proteomes" id="UP000183208"/>
    </source>
</evidence>
<feature type="compositionally biased region" description="Low complexity" evidence="2">
    <location>
        <begin position="641"/>
        <end position="657"/>
    </location>
</feature>
<dbReference type="InterPro" id="IPR052039">
    <property type="entry name" value="Caspase-related_regulators"/>
</dbReference>
<dbReference type="PROSITE" id="PS50208">
    <property type="entry name" value="CASPASE_P20"/>
    <property type="match status" value="1"/>
</dbReference>